<keyword evidence="7" id="KW-1185">Reference proteome</keyword>
<dbReference type="PANTHER" id="PTHR12466:SF8">
    <property type="entry name" value="PARAFIBROMIN"/>
    <property type="match status" value="1"/>
</dbReference>
<dbReference type="InterPro" id="IPR031336">
    <property type="entry name" value="CDC73_C"/>
</dbReference>
<name>A0AAD5UP91_9FUNG</name>
<evidence type="ECO:0000256" key="1">
    <source>
        <dbReference type="ARBA" id="ARBA00004123"/>
    </source>
</evidence>
<dbReference type="Gene3D" id="3.40.50.11990">
    <property type="entry name" value="RNA polymerase II accessory factor, Cdc73 C-terminal domain"/>
    <property type="match status" value="1"/>
</dbReference>
<comment type="similarity">
    <text evidence="2">Belongs to the CDC73 family.</text>
</comment>
<comment type="caution">
    <text evidence="6">The sequence shown here is derived from an EMBL/GenBank/DDBJ whole genome shotgun (WGS) entry which is preliminary data.</text>
</comment>
<keyword evidence="4" id="KW-0539">Nucleus</keyword>
<evidence type="ECO:0000313" key="7">
    <source>
        <dbReference type="Proteomes" id="UP001210925"/>
    </source>
</evidence>
<evidence type="ECO:0000259" key="5">
    <source>
        <dbReference type="Pfam" id="PF05179"/>
    </source>
</evidence>
<dbReference type="Proteomes" id="UP001210925">
    <property type="component" value="Unassembled WGS sequence"/>
</dbReference>
<evidence type="ECO:0000313" key="6">
    <source>
        <dbReference type="EMBL" id="KAJ3261511.1"/>
    </source>
</evidence>
<dbReference type="GO" id="GO:0006368">
    <property type="term" value="P:transcription elongation by RNA polymerase II"/>
    <property type="evidence" value="ECO:0007669"/>
    <property type="project" value="InterPro"/>
</dbReference>
<dbReference type="Pfam" id="PF05179">
    <property type="entry name" value="CDC73_C"/>
    <property type="match status" value="1"/>
</dbReference>
<evidence type="ECO:0000256" key="4">
    <source>
        <dbReference type="ARBA" id="ARBA00023242"/>
    </source>
</evidence>
<evidence type="ECO:0000256" key="2">
    <source>
        <dbReference type="ARBA" id="ARBA00010427"/>
    </source>
</evidence>
<feature type="domain" description="Cell division control protein 73 C-terminal" evidence="5">
    <location>
        <begin position="19"/>
        <end position="149"/>
    </location>
</feature>
<dbReference type="InterPro" id="IPR038103">
    <property type="entry name" value="CDC73_C_sf"/>
</dbReference>
<dbReference type="AlphaFoldDB" id="A0AAD5UP91"/>
<dbReference type="PANTHER" id="PTHR12466">
    <property type="entry name" value="CDC73 DOMAIN PROTEIN"/>
    <property type="match status" value="1"/>
</dbReference>
<dbReference type="GO" id="GO:0032968">
    <property type="term" value="P:positive regulation of transcription elongation by RNA polymerase II"/>
    <property type="evidence" value="ECO:0007669"/>
    <property type="project" value="TreeGrafter"/>
</dbReference>
<comment type="subcellular location">
    <subcellularLocation>
        <location evidence="1">Nucleus</location>
    </subcellularLocation>
</comment>
<dbReference type="EMBL" id="JADGKB010000005">
    <property type="protein sequence ID" value="KAJ3261511.1"/>
    <property type="molecule type" value="Genomic_DNA"/>
</dbReference>
<dbReference type="InterPro" id="IPR007852">
    <property type="entry name" value="Cdc73/Parafibromin"/>
</dbReference>
<keyword evidence="3" id="KW-0804">Transcription</keyword>
<organism evidence="6 7">
    <name type="scientific">Boothiomyces macroporosus</name>
    <dbReference type="NCBI Taxonomy" id="261099"/>
    <lineage>
        <taxon>Eukaryota</taxon>
        <taxon>Fungi</taxon>
        <taxon>Fungi incertae sedis</taxon>
        <taxon>Chytridiomycota</taxon>
        <taxon>Chytridiomycota incertae sedis</taxon>
        <taxon>Chytridiomycetes</taxon>
        <taxon>Rhizophydiales</taxon>
        <taxon>Terramycetaceae</taxon>
        <taxon>Boothiomyces</taxon>
    </lineage>
</organism>
<sequence length="152" mass="17580">MSGKDKKDVKPQKPVEKKKIVPIIIVPAASQSLLTLYNAQQFLIDQKFISSEEIRQKGEKKPMQLTITRDPKKHAISKFLVLDSIDTMKDKDWNRVVAVFTCGQEWQFKGWKWDKPVDIFSRVLGFSLKFQDEPPSGSLSQWNVKILDVILY</sequence>
<dbReference type="GO" id="GO:0000993">
    <property type="term" value="F:RNA polymerase II complex binding"/>
    <property type="evidence" value="ECO:0007669"/>
    <property type="project" value="TreeGrafter"/>
</dbReference>
<accession>A0AAD5UP91</accession>
<protein>
    <submittedName>
        <fullName evidence="6">Accessory factor associated with RNA polymerase II</fullName>
    </submittedName>
</protein>
<evidence type="ECO:0000256" key="3">
    <source>
        <dbReference type="ARBA" id="ARBA00023163"/>
    </source>
</evidence>
<proteinExistence type="inferred from homology"/>
<reference evidence="6" key="1">
    <citation type="submission" date="2020-05" db="EMBL/GenBank/DDBJ databases">
        <title>Phylogenomic resolution of chytrid fungi.</title>
        <authorList>
            <person name="Stajich J.E."/>
            <person name="Amses K."/>
            <person name="Simmons R."/>
            <person name="Seto K."/>
            <person name="Myers J."/>
            <person name="Bonds A."/>
            <person name="Quandt C.A."/>
            <person name="Barry K."/>
            <person name="Liu P."/>
            <person name="Grigoriev I."/>
            <person name="Longcore J.E."/>
            <person name="James T.Y."/>
        </authorList>
    </citation>
    <scope>NUCLEOTIDE SEQUENCE</scope>
    <source>
        <strain evidence="6">PLAUS21</strain>
    </source>
</reference>
<dbReference type="GO" id="GO:0016593">
    <property type="term" value="C:Cdc73/Paf1 complex"/>
    <property type="evidence" value="ECO:0007669"/>
    <property type="project" value="InterPro"/>
</dbReference>
<gene>
    <name evidence="6" type="primary">CDC73</name>
    <name evidence="6" type="ORF">HK103_005346</name>
</gene>